<evidence type="ECO:0000313" key="2">
    <source>
        <dbReference type="EMBL" id="MCP8887066.1"/>
    </source>
</evidence>
<name>A0A9Q4ANY2_9HYPH</name>
<protein>
    <submittedName>
        <fullName evidence="2">Uncharacterized protein</fullName>
    </submittedName>
</protein>
<keyword evidence="1" id="KW-1133">Transmembrane helix</keyword>
<dbReference type="RefSeq" id="WP_254674151.1">
    <property type="nucleotide sequence ID" value="NZ_JAMWDU010000003.1"/>
</dbReference>
<gene>
    <name evidence="2" type="ORF">NF348_08120</name>
</gene>
<feature type="transmembrane region" description="Helical" evidence="1">
    <location>
        <begin position="169"/>
        <end position="193"/>
    </location>
</feature>
<sequence length="466" mass="51179">MQALSRLKNAWFRARSPEPSDSVTSPSRADTIVALIIVSAYAILQIALVVAHDPWVDEAQAWLLATGATNPLDLLILPGEGHPPLWHWLLKALSGVFDFGQARYLNTGIAILNAVLLCRLLRGEVILLALILFSFAVLHYWGYHFRPYALVFTCLLTALWLDRSGRSLAATWVLAIACGLHFFSGLFFAFWLVFQHGKGTRIVDLLAPSLLALFFGAIAVLSGLGNPTTGPQTGDLLVDTLHNLSWAVMLETWRGPLVAVLTVAALTFAFHTQKALLVALLGLLICFSLAAAVIYGRSPWHAAFMTMLCFLATMTAGITPVRRWVLILLLVPQVAIGLALVGQRLANPVWTKDDLYAIVARDAGPDFNPELDLVGWPDMAIPEWAAKNDIRMINANSGETADAIKWRTHSPMVYADSVLNKPKPYWLICIKCDQVVGYLERSGSTAVQLGYKTSFDFEAATAFRIE</sequence>
<organism evidence="2 3">
    <name type="scientific">Devosia ureilytica</name>
    <dbReference type="NCBI Taxonomy" id="2952754"/>
    <lineage>
        <taxon>Bacteria</taxon>
        <taxon>Pseudomonadati</taxon>
        <taxon>Pseudomonadota</taxon>
        <taxon>Alphaproteobacteria</taxon>
        <taxon>Hyphomicrobiales</taxon>
        <taxon>Devosiaceae</taxon>
        <taxon>Devosia</taxon>
    </lineage>
</organism>
<reference evidence="2" key="1">
    <citation type="submission" date="2022-06" db="EMBL/GenBank/DDBJ databases">
        <title>Devosia sp. XJ19-45 genome assembly.</title>
        <authorList>
            <person name="Li B."/>
            <person name="Cai M."/>
            <person name="Nie G."/>
            <person name="Li W."/>
        </authorList>
    </citation>
    <scope>NUCLEOTIDE SEQUENCE</scope>
    <source>
        <strain evidence="2">XJ19-45</strain>
    </source>
</reference>
<feature type="transmembrane region" description="Helical" evidence="1">
    <location>
        <begin position="205"/>
        <end position="224"/>
    </location>
</feature>
<keyword evidence="1" id="KW-0812">Transmembrane</keyword>
<feature type="transmembrane region" description="Helical" evidence="1">
    <location>
        <begin position="32"/>
        <end position="51"/>
    </location>
</feature>
<evidence type="ECO:0000313" key="3">
    <source>
        <dbReference type="Proteomes" id="UP001060275"/>
    </source>
</evidence>
<keyword evidence="1" id="KW-0472">Membrane</keyword>
<dbReference type="EMBL" id="JAMWDU010000003">
    <property type="protein sequence ID" value="MCP8887066.1"/>
    <property type="molecule type" value="Genomic_DNA"/>
</dbReference>
<accession>A0A9Q4ANY2</accession>
<proteinExistence type="predicted"/>
<feature type="transmembrane region" description="Helical" evidence="1">
    <location>
        <begin position="300"/>
        <end position="318"/>
    </location>
</feature>
<feature type="transmembrane region" description="Helical" evidence="1">
    <location>
        <begin position="244"/>
        <end position="268"/>
    </location>
</feature>
<feature type="transmembrane region" description="Helical" evidence="1">
    <location>
        <begin position="275"/>
        <end position="294"/>
    </location>
</feature>
<dbReference type="AlphaFoldDB" id="A0A9Q4ANY2"/>
<feature type="transmembrane region" description="Helical" evidence="1">
    <location>
        <begin position="125"/>
        <end position="143"/>
    </location>
</feature>
<keyword evidence="3" id="KW-1185">Reference proteome</keyword>
<evidence type="ECO:0000256" key="1">
    <source>
        <dbReference type="SAM" id="Phobius"/>
    </source>
</evidence>
<feature type="transmembrane region" description="Helical" evidence="1">
    <location>
        <begin position="101"/>
        <end position="118"/>
    </location>
</feature>
<feature type="transmembrane region" description="Helical" evidence="1">
    <location>
        <begin position="325"/>
        <end position="342"/>
    </location>
</feature>
<dbReference type="Proteomes" id="UP001060275">
    <property type="component" value="Unassembled WGS sequence"/>
</dbReference>
<comment type="caution">
    <text evidence="2">The sequence shown here is derived from an EMBL/GenBank/DDBJ whole genome shotgun (WGS) entry which is preliminary data.</text>
</comment>